<organism evidence="1 4">
    <name type="scientific">Adineta steineri</name>
    <dbReference type="NCBI Taxonomy" id="433720"/>
    <lineage>
        <taxon>Eukaryota</taxon>
        <taxon>Metazoa</taxon>
        <taxon>Spiralia</taxon>
        <taxon>Gnathifera</taxon>
        <taxon>Rotifera</taxon>
        <taxon>Eurotatoria</taxon>
        <taxon>Bdelloidea</taxon>
        <taxon>Adinetida</taxon>
        <taxon>Adinetidae</taxon>
        <taxon>Adineta</taxon>
    </lineage>
</organism>
<dbReference type="AlphaFoldDB" id="A0A815SZP6"/>
<reference evidence="1" key="1">
    <citation type="submission" date="2021-02" db="EMBL/GenBank/DDBJ databases">
        <authorList>
            <person name="Nowell W R."/>
        </authorList>
    </citation>
    <scope>NUCLEOTIDE SEQUENCE</scope>
</reference>
<keyword evidence="3" id="KW-1185">Reference proteome</keyword>
<evidence type="ECO:0000313" key="2">
    <source>
        <dbReference type="EMBL" id="CAF1643809.1"/>
    </source>
</evidence>
<dbReference type="OrthoDB" id="10416866at2759"/>
<dbReference type="EMBL" id="CAJNOM010003282">
    <property type="protein sequence ID" value="CAF1643809.1"/>
    <property type="molecule type" value="Genomic_DNA"/>
</dbReference>
<comment type="caution">
    <text evidence="1">The sequence shown here is derived from an EMBL/GenBank/DDBJ whole genome shotgun (WGS) entry which is preliminary data.</text>
</comment>
<dbReference type="EMBL" id="CAJNOI010002941">
    <property type="protein sequence ID" value="CAF1498631.1"/>
    <property type="molecule type" value="Genomic_DNA"/>
</dbReference>
<gene>
    <name evidence="1" type="ORF">BJG266_LOCUS43038</name>
    <name evidence="2" type="ORF">QVE165_LOCUS59952</name>
</gene>
<name>A0A815SZP6_9BILA</name>
<evidence type="ECO:0000313" key="3">
    <source>
        <dbReference type="Proteomes" id="UP000663832"/>
    </source>
</evidence>
<dbReference type="Proteomes" id="UP000663832">
    <property type="component" value="Unassembled WGS sequence"/>
</dbReference>
<accession>A0A815SZP6</accession>
<dbReference type="Proteomes" id="UP000663877">
    <property type="component" value="Unassembled WGS sequence"/>
</dbReference>
<proteinExistence type="predicted"/>
<evidence type="ECO:0000313" key="4">
    <source>
        <dbReference type="Proteomes" id="UP000663877"/>
    </source>
</evidence>
<protein>
    <submittedName>
        <fullName evidence="1">Uncharacterized protein</fullName>
    </submittedName>
</protein>
<evidence type="ECO:0000313" key="1">
    <source>
        <dbReference type="EMBL" id="CAF1498631.1"/>
    </source>
</evidence>
<sequence>MMSDSQISERLRDLGWNPPVINETNRMYGLAVIYNNQMDQSMGEDELQMDSQQILGHSLYNVERHSVHSQDIEDAELARLSEIFEREYYGYVADTKLIEAMDSLLIISETNKPNENDDFSHLSIQILDPLHASNADHTQTSKIWTAMNTINLKIN</sequence>